<dbReference type="PANTHER" id="PTHR13604:SF0">
    <property type="entry name" value="ABASIC SITE PROCESSING PROTEIN HMCES"/>
    <property type="match status" value="1"/>
</dbReference>
<name>A0A1K1NCZ6_9FLAO</name>
<dbReference type="AlphaFoldDB" id="A0A1K1NCZ6"/>
<protein>
    <recommendedName>
        <fullName evidence="8">Abasic site processing protein</fullName>
        <ecNumber evidence="8">3.4.-.-</ecNumber>
    </recommendedName>
</protein>
<dbReference type="Proteomes" id="UP000182248">
    <property type="component" value="Unassembled WGS sequence"/>
</dbReference>
<dbReference type="GO" id="GO:0003697">
    <property type="term" value="F:single-stranded DNA binding"/>
    <property type="evidence" value="ECO:0007669"/>
    <property type="project" value="InterPro"/>
</dbReference>
<evidence type="ECO:0000256" key="1">
    <source>
        <dbReference type="ARBA" id="ARBA00008136"/>
    </source>
</evidence>
<dbReference type="EMBL" id="FPJE01000005">
    <property type="protein sequence ID" value="SFW33227.1"/>
    <property type="molecule type" value="Genomic_DNA"/>
</dbReference>
<dbReference type="InterPro" id="IPR036590">
    <property type="entry name" value="SRAP-like"/>
</dbReference>
<dbReference type="PANTHER" id="PTHR13604">
    <property type="entry name" value="DC12-RELATED"/>
    <property type="match status" value="1"/>
</dbReference>
<keyword evidence="10" id="KW-1185">Reference proteome</keyword>
<dbReference type="RefSeq" id="WP_072316407.1">
    <property type="nucleotide sequence ID" value="NZ_FPJE01000005.1"/>
</dbReference>
<evidence type="ECO:0000313" key="9">
    <source>
        <dbReference type="EMBL" id="SFW33227.1"/>
    </source>
</evidence>
<dbReference type="GO" id="GO:0106300">
    <property type="term" value="P:protein-DNA covalent cross-linking repair"/>
    <property type="evidence" value="ECO:0007669"/>
    <property type="project" value="InterPro"/>
</dbReference>
<sequence>MCYRTRLNAKLEDIEKSFDAYFEEKERYKPSEEINGFAHSPYPVIVDESPGEIQFYSWGLIPFWAKDRKIQKATLNAKVETLDEKPSYRNSVKKRCLVLADGFYEWQWLDPKGKAKQKFVIKPQDQDIFALAGIYSLWNDPETGEELGTYSIVTTEANELMSEIHNTKKRMPIVLREQDRNRWLTNDDYSLFAFPYETNLVASKC</sequence>
<evidence type="ECO:0000256" key="7">
    <source>
        <dbReference type="ARBA" id="ARBA00023239"/>
    </source>
</evidence>
<accession>A0A1K1NCZ6</accession>
<organism evidence="9 10">
    <name type="scientific">Sinomicrobium oceani</name>
    <dbReference type="NCBI Taxonomy" id="1150368"/>
    <lineage>
        <taxon>Bacteria</taxon>
        <taxon>Pseudomonadati</taxon>
        <taxon>Bacteroidota</taxon>
        <taxon>Flavobacteriia</taxon>
        <taxon>Flavobacteriales</taxon>
        <taxon>Flavobacteriaceae</taxon>
        <taxon>Sinomicrobium</taxon>
    </lineage>
</organism>
<dbReference type="GO" id="GO:0006508">
    <property type="term" value="P:proteolysis"/>
    <property type="evidence" value="ECO:0007669"/>
    <property type="project" value="UniProtKB-KW"/>
</dbReference>
<reference evidence="9 10" key="1">
    <citation type="submission" date="2016-11" db="EMBL/GenBank/DDBJ databases">
        <authorList>
            <person name="Jaros S."/>
            <person name="Januszkiewicz K."/>
            <person name="Wedrychowicz H."/>
        </authorList>
    </citation>
    <scope>NUCLEOTIDE SEQUENCE [LARGE SCALE GENOMIC DNA]</scope>
    <source>
        <strain evidence="9 10">CGMCC 1.12145</strain>
    </source>
</reference>
<keyword evidence="2 8" id="KW-0645">Protease</keyword>
<keyword evidence="5" id="KW-0190">Covalent protein-DNA linkage</keyword>
<evidence type="ECO:0000313" key="10">
    <source>
        <dbReference type="Proteomes" id="UP000182248"/>
    </source>
</evidence>
<evidence type="ECO:0000256" key="3">
    <source>
        <dbReference type="ARBA" id="ARBA00022763"/>
    </source>
</evidence>
<dbReference type="STRING" id="1150368.SAMN02927921_01148"/>
<dbReference type="GO" id="GO:0008233">
    <property type="term" value="F:peptidase activity"/>
    <property type="evidence" value="ECO:0007669"/>
    <property type="project" value="UniProtKB-KW"/>
</dbReference>
<dbReference type="Gene3D" id="3.90.1680.10">
    <property type="entry name" value="SOS response associated peptidase-like"/>
    <property type="match status" value="1"/>
</dbReference>
<evidence type="ECO:0000256" key="2">
    <source>
        <dbReference type="ARBA" id="ARBA00022670"/>
    </source>
</evidence>
<evidence type="ECO:0000256" key="4">
    <source>
        <dbReference type="ARBA" id="ARBA00022801"/>
    </source>
</evidence>
<proteinExistence type="inferred from homology"/>
<dbReference type="InterPro" id="IPR003738">
    <property type="entry name" value="SRAP"/>
</dbReference>
<keyword evidence="6" id="KW-0238">DNA-binding</keyword>
<comment type="similarity">
    <text evidence="1 8">Belongs to the SOS response-associated peptidase family.</text>
</comment>
<evidence type="ECO:0000256" key="5">
    <source>
        <dbReference type="ARBA" id="ARBA00023124"/>
    </source>
</evidence>
<gene>
    <name evidence="9" type="ORF">SAMN02927921_01148</name>
</gene>
<keyword evidence="3" id="KW-0227">DNA damage</keyword>
<evidence type="ECO:0000256" key="8">
    <source>
        <dbReference type="RuleBase" id="RU364100"/>
    </source>
</evidence>
<dbReference type="GO" id="GO:0016829">
    <property type="term" value="F:lyase activity"/>
    <property type="evidence" value="ECO:0007669"/>
    <property type="project" value="UniProtKB-KW"/>
</dbReference>
<dbReference type="OrthoDB" id="9782620at2"/>
<dbReference type="EC" id="3.4.-.-" evidence="8"/>
<dbReference type="Pfam" id="PF02586">
    <property type="entry name" value="SRAP"/>
    <property type="match status" value="1"/>
</dbReference>
<evidence type="ECO:0000256" key="6">
    <source>
        <dbReference type="ARBA" id="ARBA00023125"/>
    </source>
</evidence>
<keyword evidence="4 8" id="KW-0378">Hydrolase</keyword>
<keyword evidence="7" id="KW-0456">Lyase</keyword>
<dbReference type="SUPFAM" id="SSF143081">
    <property type="entry name" value="BB1717-like"/>
    <property type="match status" value="1"/>
</dbReference>